<dbReference type="EMBL" id="JQZV01000013">
    <property type="protein sequence ID" value="KGN91921.1"/>
    <property type="molecule type" value="Genomic_DNA"/>
</dbReference>
<comment type="caution">
    <text evidence="3">The sequence shown here is derived from an EMBL/GenBank/DDBJ whole genome shotgun (WGS) entry which is preliminary data.</text>
</comment>
<dbReference type="InterPro" id="IPR032149">
    <property type="entry name" value="DUF4988"/>
</dbReference>
<dbReference type="Pfam" id="PF02368">
    <property type="entry name" value="Big_2"/>
    <property type="match status" value="1"/>
</dbReference>
<organism evidence="3 4">
    <name type="scientific">Porphyromonas canoris</name>
    <dbReference type="NCBI Taxonomy" id="36875"/>
    <lineage>
        <taxon>Bacteria</taxon>
        <taxon>Pseudomonadati</taxon>
        <taxon>Bacteroidota</taxon>
        <taxon>Bacteroidia</taxon>
        <taxon>Bacteroidales</taxon>
        <taxon>Porphyromonadaceae</taxon>
        <taxon>Porphyromonas</taxon>
    </lineage>
</organism>
<accession>A0ABR4XKJ7</accession>
<dbReference type="PROSITE" id="PS51257">
    <property type="entry name" value="PROKAR_LIPOPROTEIN"/>
    <property type="match status" value="1"/>
</dbReference>
<reference evidence="3 4" key="1">
    <citation type="submission" date="2014-08" db="EMBL/GenBank/DDBJ databases">
        <title>Porphyromonas canoris strain:OH2762 Genome sequencing.</title>
        <authorList>
            <person name="Wallis C."/>
            <person name="Deusch O."/>
            <person name="O'Flynn C."/>
            <person name="Davis I."/>
            <person name="Jospin G."/>
            <person name="Darling A.E."/>
            <person name="Coil D.A."/>
            <person name="Alexiev A."/>
            <person name="Horsfall A."/>
            <person name="Kirkwood N."/>
            <person name="Harris S."/>
            <person name="Eisen J.A."/>
        </authorList>
    </citation>
    <scope>NUCLEOTIDE SEQUENCE [LARGE SCALE GENOMIC DNA]</scope>
    <source>
        <strain evidence="4">COT-108 OH2762</strain>
    </source>
</reference>
<keyword evidence="4" id="KW-1185">Reference proteome</keyword>
<keyword evidence="1" id="KW-0175">Coiled coil</keyword>
<protein>
    <recommendedName>
        <fullName evidence="2">BIG2 domain-containing protein</fullName>
    </recommendedName>
</protein>
<dbReference type="InterPro" id="IPR008964">
    <property type="entry name" value="Invasin/intimin_cell_adhesion"/>
</dbReference>
<evidence type="ECO:0000313" key="4">
    <source>
        <dbReference type="Proteomes" id="UP000030101"/>
    </source>
</evidence>
<gene>
    <name evidence="3" type="ORF">HQ43_07600</name>
</gene>
<evidence type="ECO:0000256" key="1">
    <source>
        <dbReference type="SAM" id="Coils"/>
    </source>
</evidence>
<sequence length="548" mass="61030">MNRSIFFWLLPVFILFTACSDLSDLRKRLDEHEVRLKNLETLMTTTNSDIKAMKELLDAQNKKIGIVSYTELADKSGYELVMSDGSKIVIKNGSAVGVKTDTDGQLYWTLNGDFMRDADGNKIKASGIAPKLRVNGNGLWEVSVDDGKTWQLVLGADGKPVKATGQDLSEVLKITETDESVIIEYNGHKFIIPKKPAIVEVKEIILDPVQKQLKVGERFKIRATIKPAEAASTLIVWQSSNETLATVDNEGNVAALAKGAVKIIAIAGGKKAECNVVIIEGAAPITGDEEMNPLIPMSYMSKFYLNKTGTDFLTDLSNNTDIGFFSWFRLMGVKDSNGNVEGKSILGDNPSLGDQYAVPTKDEMLTVFPAAMQVLLLNSTFGPVEKNEDITLDGTKSTYRCYYQGVGNGISYAVRLEGNGSKYRAAYRYVLKQEKSAFFTYTVTIRHLGDDTTVLADVAKEEYWATNKEKDISRTFITTGFYMNCNEHGEGVGGIVLNRRTSVFWNADTYEKYASYAYRFMFDVEFNYSRIHTMEKKSALPVRLMRKK</sequence>
<dbReference type="InterPro" id="IPR003343">
    <property type="entry name" value="Big_2"/>
</dbReference>
<name>A0ABR4XKJ7_9PORP</name>
<dbReference type="SMART" id="SM00635">
    <property type="entry name" value="BID_2"/>
    <property type="match status" value="1"/>
</dbReference>
<dbReference type="Proteomes" id="UP000030101">
    <property type="component" value="Unassembled WGS sequence"/>
</dbReference>
<evidence type="ECO:0000313" key="3">
    <source>
        <dbReference type="EMBL" id="KGN91921.1"/>
    </source>
</evidence>
<dbReference type="Gene3D" id="2.60.40.1080">
    <property type="match status" value="1"/>
</dbReference>
<dbReference type="RefSeq" id="WP_036791619.1">
    <property type="nucleotide sequence ID" value="NZ_JQZV01000013.1"/>
</dbReference>
<proteinExistence type="predicted"/>
<feature type="domain" description="BIG2" evidence="2">
    <location>
        <begin position="200"/>
        <end position="277"/>
    </location>
</feature>
<dbReference type="Pfam" id="PF16378">
    <property type="entry name" value="DUF4988"/>
    <property type="match status" value="1"/>
</dbReference>
<evidence type="ECO:0000259" key="2">
    <source>
        <dbReference type="SMART" id="SM00635"/>
    </source>
</evidence>
<feature type="coiled-coil region" evidence="1">
    <location>
        <begin position="22"/>
        <end position="49"/>
    </location>
</feature>
<dbReference type="SUPFAM" id="SSF49373">
    <property type="entry name" value="Invasin/intimin cell-adhesion fragments"/>
    <property type="match status" value="1"/>
</dbReference>